<dbReference type="Pfam" id="PF04749">
    <property type="entry name" value="PLAC8"/>
    <property type="match status" value="1"/>
</dbReference>
<comment type="caution">
    <text evidence="2">The sequence shown here is derived from an EMBL/GenBank/DDBJ whole genome shotgun (WGS) entry which is preliminary data.</text>
</comment>
<accession>A0A9D4I9V3</accession>
<dbReference type="NCBIfam" id="TIGR01571">
    <property type="entry name" value="A_thal_Cys_rich"/>
    <property type="match status" value="1"/>
</dbReference>
<comment type="similarity">
    <text evidence="1">Belongs to the cornifelin family.</text>
</comment>
<sequence>MAGEWSHGLFNCFDDFGICIVAYLAPCVQFGQNAEKVGEGSCFLCGLVYFVPILNIIEWVTVRGKIREQNGIDGTACNDCLTIMFCPLCALAQETMEVQNIPRLMSMSRE</sequence>
<keyword evidence="3" id="KW-1185">Reference proteome</keyword>
<evidence type="ECO:0000313" key="2">
    <source>
        <dbReference type="EMBL" id="KAH3753715.1"/>
    </source>
</evidence>
<evidence type="ECO:0000313" key="3">
    <source>
        <dbReference type="Proteomes" id="UP000828390"/>
    </source>
</evidence>
<dbReference type="AlphaFoldDB" id="A0A9D4I9V3"/>
<dbReference type="Proteomes" id="UP000828390">
    <property type="component" value="Unassembled WGS sequence"/>
</dbReference>
<protein>
    <submittedName>
        <fullName evidence="2">Uncharacterized protein</fullName>
    </submittedName>
</protein>
<name>A0A9D4I9V3_DREPO</name>
<dbReference type="InterPro" id="IPR006461">
    <property type="entry name" value="PLAC_motif_containing"/>
</dbReference>
<evidence type="ECO:0000256" key="1">
    <source>
        <dbReference type="ARBA" id="ARBA00009024"/>
    </source>
</evidence>
<dbReference type="PANTHER" id="PTHR15907">
    <property type="entry name" value="DUF614 FAMILY PROTEIN-RELATED"/>
    <property type="match status" value="1"/>
</dbReference>
<dbReference type="EMBL" id="JAIWYP010000010">
    <property type="protein sequence ID" value="KAH3753715.1"/>
    <property type="molecule type" value="Genomic_DNA"/>
</dbReference>
<organism evidence="2 3">
    <name type="scientific">Dreissena polymorpha</name>
    <name type="common">Zebra mussel</name>
    <name type="synonym">Mytilus polymorpha</name>
    <dbReference type="NCBI Taxonomy" id="45954"/>
    <lineage>
        <taxon>Eukaryota</taxon>
        <taxon>Metazoa</taxon>
        <taxon>Spiralia</taxon>
        <taxon>Lophotrochozoa</taxon>
        <taxon>Mollusca</taxon>
        <taxon>Bivalvia</taxon>
        <taxon>Autobranchia</taxon>
        <taxon>Heteroconchia</taxon>
        <taxon>Euheterodonta</taxon>
        <taxon>Imparidentia</taxon>
        <taxon>Neoheterodontei</taxon>
        <taxon>Myida</taxon>
        <taxon>Dreissenoidea</taxon>
        <taxon>Dreissenidae</taxon>
        <taxon>Dreissena</taxon>
    </lineage>
</organism>
<gene>
    <name evidence="2" type="ORF">DPMN_188358</name>
</gene>
<reference evidence="2" key="2">
    <citation type="submission" date="2020-11" db="EMBL/GenBank/DDBJ databases">
        <authorList>
            <person name="McCartney M.A."/>
            <person name="Auch B."/>
            <person name="Kono T."/>
            <person name="Mallez S."/>
            <person name="Becker A."/>
            <person name="Gohl D.M."/>
            <person name="Silverstein K.A.T."/>
            <person name="Koren S."/>
            <person name="Bechman K.B."/>
            <person name="Herman A."/>
            <person name="Abrahante J.E."/>
            <person name="Garbe J."/>
        </authorList>
    </citation>
    <scope>NUCLEOTIDE SEQUENCE</scope>
    <source>
        <strain evidence="2">Duluth1</strain>
        <tissue evidence="2">Whole animal</tissue>
    </source>
</reference>
<dbReference type="OrthoDB" id="1045822at2759"/>
<reference evidence="2" key="1">
    <citation type="journal article" date="2019" name="bioRxiv">
        <title>The Genome of the Zebra Mussel, Dreissena polymorpha: A Resource for Invasive Species Research.</title>
        <authorList>
            <person name="McCartney M.A."/>
            <person name="Auch B."/>
            <person name="Kono T."/>
            <person name="Mallez S."/>
            <person name="Zhang Y."/>
            <person name="Obille A."/>
            <person name="Becker A."/>
            <person name="Abrahante J.E."/>
            <person name="Garbe J."/>
            <person name="Badalamenti J.P."/>
            <person name="Herman A."/>
            <person name="Mangelson H."/>
            <person name="Liachko I."/>
            <person name="Sullivan S."/>
            <person name="Sone E.D."/>
            <person name="Koren S."/>
            <person name="Silverstein K.A.T."/>
            <person name="Beckman K.B."/>
            <person name="Gohl D.M."/>
        </authorList>
    </citation>
    <scope>NUCLEOTIDE SEQUENCE</scope>
    <source>
        <strain evidence="2">Duluth1</strain>
        <tissue evidence="2">Whole animal</tissue>
    </source>
</reference>
<proteinExistence type="inferred from homology"/>